<evidence type="ECO:0000259" key="3">
    <source>
        <dbReference type="Pfam" id="PF16344"/>
    </source>
</evidence>
<protein>
    <recommendedName>
        <fullName evidence="6">FecR protein domain-containing protein</fullName>
    </recommendedName>
</protein>
<feature type="domain" description="FecR protein" evidence="2">
    <location>
        <begin position="165"/>
        <end position="260"/>
    </location>
</feature>
<keyword evidence="1" id="KW-1133">Transmembrane helix</keyword>
<dbReference type="OrthoDB" id="1099963at2"/>
<dbReference type="PIRSF" id="PIRSF018266">
    <property type="entry name" value="FecR"/>
    <property type="match status" value="1"/>
</dbReference>
<dbReference type="PANTHER" id="PTHR30273:SF2">
    <property type="entry name" value="PROTEIN FECR"/>
    <property type="match status" value="1"/>
</dbReference>
<dbReference type="PANTHER" id="PTHR30273">
    <property type="entry name" value="PERIPLASMIC SIGNAL SENSOR AND SIGMA FACTOR ACTIVATOR FECR-RELATED"/>
    <property type="match status" value="1"/>
</dbReference>
<evidence type="ECO:0000256" key="1">
    <source>
        <dbReference type="SAM" id="Phobius"/>
    </source>
</evidence>
<dbReference type="InterPro" id="IPR006860">
    <property type="entry name" value="FecR"/>
</dbReference>
<comment type="caution">
    <text evidence="4">The sequence shown here is derived from an EMBL/GenBank/DDBJ whole genome shotgun (WGS) entry which is preliminary data.</text>
</comment>
<dbReference type="Pfam" id="PF16344">
    <property type="entry name" value="FecR_C"/>
    <property type="match status" value="1"/>
</dbReference>
<dbReference type="FunFam" id="2.60.120.1440:FF:000001">
    <property type="entry name" value="Putative anti-sigma factor"/>
    <property type="match status" value="1"/>
</dbReference>
<evidence type="ECO:0000259" key="2">
    <source>
        <dbReference type="Pfam" id="PF04773"/>
    </source>
</evidence>
<feature type="transmembrane region" description="Helical" evidence="1">
    <location>
        <begin position="67"/>
        <end position="91"/>
    </location>
</feature>
<dbReference type="STRING" id="1302689.RG47T_2472"/>
<evidence type="ECO:0008006" key="6">
    <source>
        <dbReference type="Google" id="ProtNLM"/>
    </source>
</evidence>
<evidence type="ECO:0000313" key="5">
    <source>
        <dbReference type="Proteomes" id="UP000186720"/>
    </source>
</evidence>
<reference evidence="4 5" key="1">
    <citation type="submission" date="2016-11" db="EMBL/GenBank/DDBJ databases">
        <title>Whole Genome Sequencing of Mucilaginibacter polytrichastri RG4-7(T) isolated from the moss sample.</title>
        <authorList>
            <person name="Li Y."/>
        </authorList>
    </citation>
    <scope>NUCLEOTIDE SEQUENCE [LARGE SCALE GENOMIC DNA]</scope>
    <source>
        <strain evidence="4 5">RG4-7</strain>
    </source>
</reference>
<dbReference type="InterPro" id="IPR032508">
    <property type="entry name" value="FecR_C"/>
</dbReference>
<dbReference type="GO" id="GO:0016989">
    <property type="term" value="F:sigma factor antagonist activity"/>
    <property type="evidence" value="ECO:0007669"/>
    <property type="project" value="TreeGrafter"/>
</dbReference>
<dbReference type="Pfam" id="PF04773">
    <property type="entry name" value="FecR"/>
    <property type="match status" value="1"/>
</dbReference>
<feature type="domain" description="Protein FecR C-terminal" evidence="3">
    <location>
        <begin position="301"/>
        <end position="369"/>
    </location>
</feature>
<keyword evidence="5" id="KW-1185">Reference proteome</keyword>
<dbReference type="EMBL" id="MPPL01000001">
    <property type="protein sequence ID" value="OKS87014.1"/>
    <property type="molecule type" value="Genomic_DNA"/>
</dbReference>
<sequence length="371" mass="41624">MENTRAKSLIKKYIAGTCTAEEQAIVESWYEKTLSTREVTLAEPDYDSIEEEIWSKLSKQQMPVINIWPRIAIAASILMILSASAYFFWYYQPSQQQIAIIQKQDIPPGSNKAILTLNNGRQITLTGARKGILANQGNTKINKAADGEVIYNAPASGQDEVMYNTMTTPRGGQYHLVLADGTHVWLNAASSIKYPTAFTEDYREVTITGEVYFEVAHNPAKPFRVAAGNQTTEVLGTHFNINAYADEQIMKTTLLEGSIKVSTSGQVNLLKPGQQAQFDGNKMQVIDHANTEEAIAWKNGYFRFNNQNIRDIMSKLSRWYDIDVAYEGMVSNEGYYGTISRYKNISEVLEMLQQTKGVHFSIKGRRVTVIG</sequence>
<organism evidence="4 5">
    <name type="scientific">Mucilaginibacter polytrichastri</name>
    <dbReference type="NCBI Taxonomy" id="1302689"/>
    <lineage>
        <taxon>Bacteria</taxon>
        <taxon>Pseudomonadati</taxon>
        <taxon>Bacteroidota</taxon>
        <taxon>Sphingobacteriia</taxon>
        <taxon>Sphingobacteriales</taxon>
        <taxon>Sphingobacteriaceae</taxon>
        <taxon>Mucilaginibacter</taxon>
    </lineage>
</organism>
<name>A0A1Q5ZZ12_9SPHI</name>
<dbReference type="InterPro" id="IPR012373">
    <property type="entry name" value="Ferrdict_sens_TM"/>
</dbReference>
<keyword evidence="1" id="KW-0812">Transmembrane</keyword>
<proteinExistence type="predicted"/>
<gene>
    <name evidence="4" type="ORF">RG47T_2472</name>
</gene>
<dbReference type="Proteomes" id="UP000186720">
    <property type="component" value="Unassembled WGS sequence"/>
</dbReference>
<dbReference type="RefSeq" id="WP_074489681.1">
    <property type="nucleotide sequence ID" value="NZ_FPAM01000005.1"/>
</dbReference>
<evidence type="ECO:0000313" key="4">
    <source>
        <dbReference type="EMBL" id="OKS87014.1"/>
    </source>
</evidence>
<dbReference type="AlphaFoldDB" id="A0A1Q5ZZ12"/>
<accession>A0A1Q5ZZ12</accession>
<keyword evidence="1" id="KW-0472">Membrane</keyword>
<dbReference type="Gene3D" id="2.60.120.1440">
    <property type="match status" value="1"/>
</dbReference>
<dbReference type="Gene3D" id="3.55.50.30">
    <property type="match status" value="1"/>
</dbReference>